<protein>
    <submittedName>
        <fullName evidence="2">Uncharacterized protein</fullName>
    </submittedName>
</protein>
<gene>
    <name evidence="2" type="ORF">FHX33_004026</name>
</gene>
<evidence type="ECO:0000313" key="3">
    <source>
        <dbReference type="Proteomes" id="UP000538196"/>
    </source>
</evidence>
<proteinExistence type="predicted"/>
<name>A0A7W4V0V5_LEIAQ</name>
<comment type="caution">
    <text evidence="2">The sequence shown here is derived from an EMBL/GenBank/DDBJ whole genome shotgun (WGS) entry which is preliminary data.</text>
</comment>
<organism evidence="2 3">
    <name type="scientific">Leifsonia aquatica</name>
    <name type="common">Corynebacterium aquaticum</name>
    <dbReference type="NCBI Taxonomy" id="144185"/>
    <lineage>
        <taxon>Bacteria</taxon>
        <taxon>Bacillati</taxon>
        <taxon>Actinomycetota</taxon>
        <taxon>Actinomycetes</taxon>
        <taxon>Micrococcales</taxon>
        <taxon>Microbacteriaceae</taxon>
        <taxon>Leifsonia</taxon>
    </lineage>
</organism>
<reference evidence="2 3" key="1">
    <citation type="submission" date="2020-08" db="EMBL/GenBank/DDBJ databases">
        <title>Sequencing the genomes of 1000 actinobacteria strains.</title>
        <authorList>
            <person name="Klenk H.-P."/>
        </authorList>
    </citation>
    <scope>NUCLEOTIDE SEQUENCE [LARGE SCALE GENOMIC DNA]</scope>
    <source>
        <strain evidence="2 3">DSM 20146</strain>
    </source>
</reference>
<evidence type="ECO:0000313" key="2">
    <source>
        <dbReference type="EMBL" id="MBB2969243.1"/>
    </source>
</evidence>
<dbReference type="EMBL" id="JACHVP010000006">
    <property type="protein sequence ID" value="MBB2969243.1"/>
    <property type="molecule type" value="Genomic_DNA"/>
</dbReference>
<sequence length="305" mass="33698">MDLSQEEARRLRILAALFELAGHHTASDVSLAELNDKLIQMRDLGSFDLQDECRRMKDRGWVDFFDSLAGIGGVIVTPKGADAYQQFDTFRRSVVARRKQLRDTYLRWIYEEQEEGRAPTPAGFLNGEPNFLGVVYTEDDIQRVGDWLEQEGFVEGPGAWGHGGPLRPRVTTKGSRRVENGTSVNDESQDGVVHHSTVINGNANIANNSSHFSQTIHTPPSEWLSGAMELSSLLQQSMPVLPESVRRDVSSELELLDGEIAGSADLGRVHSIVSRIGQFLDKVGTNVLAAVISRQVNDFLSGLPQ</sequence>
<evidence type="ECO:0000256" key="1">
    <source>
        <dbReference type="SAM" id="MobiDB-lite"/>
    </source>
</evidence>
<dbReference type="AlphaFoldDB" id="A0A7W4V0V5"/>
<keyword evidence="3" id="KW-1185">Reference proteome</keyword>
<dbReference type="RefSeq" id="WP_021762916.1">
    <property type="nucleotide sequence ID" value="NZ_JACHVP010000006.1"/>
</dbReference>
<dbReference type="Proteomes" id="UP000538196">
    <property type="component" value="Unassembled WGS sequence"/>
</dbReference>
<accession>A0A7W4V0V5</accession>
<feature type="region of interest" description="Disordered" evidence="1">
    <location>
        <begin position="158"/>
        <end position="188"/>
    </location>
</feature>